<reference evidence="1 2" key="1">
    <citation type="submission" date="2018-01" db="EMBL/GenBank/DDBJ databases">
        <authorList>
            <person name="Gaut B.S."/>
            <person name="Morton B.R."/>
            <person name="Clegg M.T."/>
            <person name="Duvall M.R."/>
        </authorList>
    </citation>
    <scope>NUCLEOTIDE SEQUENCE [LARGE SCALE GENOMIC DNA]</scope>
    <source>
        <strain evidence="1">Cupriavidus taiwanensis LMG 19425</strain>
        <plasmid evidence="2">Plasmid iii</plasmid>
    </source>
</reference>
<name>A0A375ISL1_9BURK</name>
<sequence length="26" mass="2809">MNFNMDGAESGRTCVLDAHSTILIGR</sequence>
<dbReference type="AlphaFoldDB" id="A0A375ISL1"/>
<geneLocation type="plasmid" evidence="1">
    <name>III</name>
</geneLocation>
<proteinExistence type="predicted"/>
<dbReference type="Proteomes" id="UP000255505">
    <property type="component" value="Plasmid III"/>
</dbReference>
<dbReference type="EMBL" id="LT991978">
    <property type="protein sequence ID" value="SPK77594.1"/>
    <property type="molecule type" value="Genomic_DNA"/>
</dbReference>
<keyword evidence="1" id="KW-0614">Plasmid</keyword>
<evidence type="ECO:0000313" key="2">
    <source>
        <dbReference type="Proteomes" id="UP000255505"/>
    </source>
</evidence>
<protein>
    <submittedName>
        <fullName evidence="1">Uncharacterized protein</fullName>
    </submittedName>
</protein>
<gene>
    <name evidence="1" type="ORF">CT19425_P50045</name>
</gene>
<evidence type="ECO:0000313" key="1">
    <source>
        <dbReference type="EMBL" id="SPK77594.1"/>
    </source>
</evidence>
<accession>A0A375ISL1</accession>
<organism evidence="1 2">
    <name type="scientific">Cupriavidus taiwanensis</name>
    <dbReference type="NCBI Taxonomy" id="164546"/>
    <lineage>
        <taxon>Bacteria</taxon>
        <taxon>Pseudomonadati</taxon>
        <taxon>Pseudomonadota</taxon>
        <taxon>Betaproteobacteria</taxon>
        <taxon>Burkholderiales</taxon>
        <taxon>Burkholderiaceae</taxon>
        <taxon>Cupriavidus</taxon>
    </lineage>
</organism>